<protein>
    <submittedName>
        <fullName evidence="2">Uncharacterized protein</fullName>
    </submittedName>
</protein>
<organism evidence="2 3">
    <name type="scientific">Arthrobacter phage Lymara</name>
    <dbReference type="NCBI Taxonomy" id="2599828"/>
    <lineage>
        <taxon>Viruses</taxon>
        <taxon>Duplodnaviria</taxon>
        <taxon>Heunggongvirae</taxon>
        <taxon>Uroviricota</taxon>
        <taxon>Caudoviricetes</taxon>
        <taxon>Klausavirus</taxon>
        <taxon>Klausavirus lymara</taxon>
    </lineage>
</organism>
<feature type="region of interest" description="Disordered" evidence="1">
    <location>
        <begin position="1"/>
        <end position="62"/>
    </location>
</feature>
<proteinExistence type="predicted"/>
<evidence type="ECO:0000313" key="2">
    <source>
        <dbReference type="EMBL" id="QFG14810.1"/>
    </source>
</evidence>
<name>A0A5J6TVH5_9CAUD</name>
<keyword evidence="3" id="KW-1185">Reference proteome</keyword>
<reference evidence="2 3" key="1">
    <citation type="submission" date="2019-07" db="EMBL/GenBank/DDBJ databases">
        <authorList>
            <person name="Roscher J.E."/>
            <person name="Stoner T.H."/>
            <person name="Garlena R.A."/>
            <person name="Russell D.A."/>
            <person name="Pope W.H."/>
            <person name="Jacobs-Sera D."/>
            <person name="Hatfull G.F."/>
        </authorList>
    </citation>
    <scope>NUCLEOTIDE SEQUENCE [LARGE SCALE GENOMIC DNA]</scope>
</reference>
<evidence type="ECO:0000256" key="1">
    <source>
        <dbReference type="SAM" id="MobiDB-lite"/>
    </source>
</evidence>
<accession>A0A5J6TVH5</accession>
<dbReference type="Proteomes" id="UP000325665">
    <property type="component" value="Segment"/>
</dbReference>
<sequence>MPVRRDSNGRFAGGSGGSSKRASKASKRMGAAKPVTHNDRMRANLTPTKATGKGRVGQTASKTVRAAGVANKAKATKYNRQDRDVAGAKAFNMTKAPGLAGQKAKKNSLTRNTDKIKGGLKRAAAVNAQMGEKAEMVKAIAGVRKDKRKKYGKR</sequence>
<dbReference type="EMBL" id="MN234234">
    <property type="protein sequence ID" value="QFG14810.1"/>
    <property type="molecule type" value="Genomic_DNA"/>
</dbReference>
<dbReference type="GeneID" id="55813854"/>
<dbReference type="KEGG" id="vg:55813854"/>
<gene>
    <name evidence="2" type="primary">8</name>
    <name evidence="2" type="ORF">SEA_LYMARA_8</name>
</gene>
<evidence type="ECO:0000313" key="3">
    <source>
        <dbReference type="Proteomes" id="UP000325665"/>
    </source>
</evidence>
<dbReference type="RefSeq" id="YP_009884493.1">
    <property type="nucleotide sequence ID" value="NC_049471.1"/>
</dbReference>